<dbReference type="PANTHER" id="PTHR46270:SF2">
    <property type="entry name" value="TIR DOMAIN-CONTAINING PROTEIN"/>
    <property type="match status" value="1"/>
</dbReference>
<dbReference type="InterPro" id="IPR013761">
    <property type="entry name" value="SAM/pointed_sf"/>
</dbReference>
<gene>
    <name evidence="3" type="ORF">NP493_216g03000</name>
</gene>
<dbReference type="PANTHER" id="PTHR46270">
    <property type="entry name" value="ARMADILLO-TYPE FOLD-RELATED"/>
    <property type="match status" value="1"/>
</dbReference>
<dbReference type="InterPro" id="IPR000157">
    <property type="entry name" value="TIR_dom"/>
</dbReference>
<feature type="region of interest" description="Disordered" evidence="1">
    <location>
        <begin position="580"/>
        <end position="605"/>
    </location>
</feature>
<dbReference type="SUPFAM" id="SSF48371">
    <property type="entry name" value="ARM repeat"/>
    <property type="match status" value="1"/>
</dbReference>
<dbReference type="Pfam" id="PF13676">
    <property type="entry name" value="TIR_2"/>
    <property type="match status" value="1"/>
</dbReference>
<dbReference type="GO" id="GO:0007165">
    <property type="term" value="P:signal transduction"/>
    <property type="evidence" value="ECO:0007669"/>
    <property type="project" value="InterPro"/>
</dbReference>
<dbReference type="SUPFAM" id="SSF52200">
    <property type="entry name" value="Toll/Interleukin receptor TIR domain"/>
    <property type="match status" value="1"/>
</dbReference>
<feature type="region of interest" description="Disordered" evidence="1">
    <location>
        <begin position="405"/>
        <end position="431"/>
    </location>
</feature>
<dbReference type="Gene3D" id="1.10.150.50">
    <property type="entry name" value="Transcription Factor, Ets-1"/>
    <property type="match status" value="1"/>
</dbReference>
<dbReference type="Gene3D" id="1.25.10.10">
    <property type="entry name" value="Leucine-rich Repeat Variant"/>
    <property type="match status" value="1"/>
</dbReference>
<evidence type="ECO:0000256" key="1">
    <source>
        <dbReference type="SAM" id="MobiDB-lite"/>
    </source>
</evidence>
<accession>A0AAD9P0Y0</accession>
<dbReference type="Gene3D" id="3.40.50.10140">
    <property type="entry name" value="Toll/interleukin-1 receptor homology (TIR) domain"/>
    <property type="match status" value="1"/>
</dbReference>
<keyword evidence="4" id="KW-1185">Reference proteome</keyword>
<evidence type="ECO:0000313" key="4">
    <source>
        <dbReference type="Proteomes" id="UP001209878"/>
    </source>
</evidence>
<organism evidence="3 4">
    <name type="scientific">Ridgeia piscesae</name>
    <name type="common">Tubeworm</name>
    <dbReference type="NCBI Taxonomy" id="27915"/>
    <lineage>
        <taxon>Eukaryota</taxon>
        <taxon>Metazoa</taxon>
        <taxon>Spiralia</taxon>
        <taxon>Lophotrochozoa</taxon>
        <taxon>Annelida</taxon>
        <taxon>Polychaeta</taxon>
        <taxon>Sedentaria</taxon>
        <taxon>Canalipalpata</taxon>
        <taxon>Sabellida</taxon>
        <taxon>Siboglinidae</taxon>
        <taxon>Ridgeia</taxon>
    </lineage>
</organism>
<feature type="domain" description="TIR" evidence="2">
    <location>
        <begin position="437"/>
        <end position="554"/>
    </location>
</feature>
<evidence type="ECO:0000259" key="2">
    <source>
        <dbReference type="Pfam" id="PF13676"/>
    </source>
</evidence>
<evidence type="ECO:0000313" key="3">
    <source>
        <dbReference type="EMBL" id="KAK2186024.1"/>
    </source>
</evidence>
<dbReference type="EMBL" id="JAODUO010000215">
    <property type="protein sequence ID" value="KAK2186024.1"/>
    <property type="molecule type" value="Genomic_DNA"/>
</dbReference>
<protein>
    <recommendedName>
        <fullName evidence="2">TIR domain-containing protein</fullName>
    </recommendedName>
</protein>
<dbReference type="InterPro" id="IPR011989">
    <property type="entry name" value="ARM-like"/>
</dbReference>
<reference evidence="3" key="1">
    <citation type="journal article" date="2023" name="Mol. Biol. Evol.">
        <title>Third-Generation Sequencing Reveals the Adaptive Role of the Epigenome in Three Deep-Sea Polychaetes.</title>
        <authorList>
            <person name="Perez M."/>
            <person name="Aroh O."/>
            <person name="Sun Y."/>
            <person name="Lan Y."/>
            <person name="Juniper S.K."/>
            <person name="Young C.R."/>
            <person name="Angers B."/>
            <person name="Qian P.Y."/>
        </authorList>
    </citation>
    <scope>NUCLEOTIDE SEQUENCE</scope>
    <source>
        <strain evidence="3">R07B-5</strain>
    </source>
</reference>
<name>A0AAD9P0Y0_RIDPI</name>
<dbReference type="AlphaFoldDB" id="A0AAD9P0Y0"/>
<dbReference type="InterPro" id="IPR016024">
    <property type="entry name" value="ARM-type_fold"/>
</dbReference>
<dbReference type="InterPro" id="IPR035897">
    <property type="entry name" value="Toll_tir_struct_dom_sf"/>
</dbReference>
<comment type="caution">
    <text evidence="3">The sequence shown here is derived from an EMBL/GenBank/DDBJ whole genome shotgun (WGS) entry which is preliminary data.</text>
</comment>
<dbReference type="Proteomes" id="UP001209878">
    <property type="component" value="Unassembled WGS sequence"/>
</dbReference>
<proteinExistence type="predicted"/>
<sequence length="677" mass="75651">MGCASSTVYDSAATLHRPLDSRYKELVRMESTDEGFVLTSVAVVPPDDVTESTAVADPNSQLTPKPKGLKNFGTAKMDLEEVFAELDRRCSELLAAEDYTSVACKDNLLFIKEVSIYGRGISEKKRAVANYLLEQGLVEIFRRIWRCGFELDFLDPKNKLIATNMKYVMVGLWNSTDRSDALCDQVIQLNLHADIFRYLNDEKMNPKELNNTSKLYFVKGLLGILHNSVQPCIAAREAYRECGAVALLQKFRASSNEMVKLKASILLAYVITEEENEEIYADSKNFAFLVNILESALNSPDHQSRKYGFQAVELINGLNKLAVNDGNKVRIVESGAMPYYTQLLQPQCSEKEQEMAAHGIWMLSFKCKDALKKEPGCLEALRLLSESSDTNDTVRKKARGALWILEGQTPTDPTRKRKKKKKAERDEEETTEDVPHVMISYQWDYKPTMVQVKNRLVQAGYKVWIDVEDMSGSLLNAMGLAVDHSVVILVAFSHQYKESPNCRTEAEYAYSSKKTIVPLKVEPKYKPDGWLGALIGNKLYFDFSEPSRFESSISNLMKELGDRGKKLVNGTVTATKVPVLGDVKPRPSGGSGDGGHIEPTKPTGVGNWSTEDVGQWLTNNGLAARKKALADVDGGLLLELQSLLRTAPEFCCSTLKNDLHFSFIDILKFNKAVKQLV</sequence>
<dbReference type="SUPFAM" id="SSF47769">
    <property type="entry name" value="SAM/Pointed domain"/>
    <property type="match status" value="1"/>
</dbReference>